<dbReference type="SUPFAM" id="SSF141523">
    <property type="entry name" value="L,D-transpeptidase catalytic domain-like"/>
    <property type="match status" value="1"/>
</dbReference>
<dbReference type="GO" id="GO:0005576">
    <property type="term" value="C:extracellular region"/>
    <property type="evidence" value="ECO:0007669"/>
    <property type="project" value="TreeGrafter"/>
</dbReference>
<evidence type="ECO:0000313" key="16">
    <source>
        <dbReference type="EMBL" id="CAA0130792.1"/>
    </source>
</evidence>
<dbReference type="CDD" id="cd13432">
    <property type="entry name" value="LDT_IgD_like_2"/>
    <property type="match status" value="1"/>
</dbReference>
<dbReference type="PANTHER" id="PTHR30582">
    <property type="entry name" value="L,D-TRANSPEPTIDASE"/>
    <property type="match status" value="1"/>
</dbReference>
<evidence type="ECO:0000256" key="7">
    <source>
        <dbReference type="ARBA" id="ARBA00023136"/>
    </source>
</evidence>
<dbReference type="GO" id="GO:0071972">
    <property type="term" value="F:peptidoglycan L,D-transpeptidase activity"/>
    <property type="evidence" value="ECO:0007669"/>
    <property type="project" value="TreeGrafter"/>
</dbReference>
<reference evidence="16 17" key="1">
    <citation type="submission" date="2019-11" db="EMBL/GenBank/DDBJ databases">
        <authorList>
            <person name="Holert J."/>
        </authorList>
    </citation>
    <scope>NUCLEOTIDE SEQUENCE [LARGE SCALE GENOMIC DNA]</scope>
    <source>
        <strain evidence="16">BC8_1</strain>
    </source>
</reference>
<dbReference type="Pfam" id="PF03734">
    <property type="entry name" value="YkuD"/>
    <property type="match status" value="1"/>
</dbReference>
<feature type="domain" description="L,D-TPase catalytic" evidence="15">
    <location>
        <begin position="251"/>
        <end position="376"/>
    </location>
</feature>
<dbReference type="Gene3D" id="2.40.440.10">
    <property type="entry name" value="L,D-transpeptidase catalytic domain-like"/>
    <property type="match status" value="1"/>
</dbReference>
<dbReference type="Proteomes" id="UP000430146">
    <property type="component" value="Unassembled WGS sequence"/>
</dbReference>
<evidence type="ECO:0000256" key="4">
    <source>
        <dbReference type="ARBA" id="ARBA00022729"/>
    </source>
</evidence>
<organism evidence="16 17">
    <name type="scientific">Mycolicibacterium vanbaalenii</name>
    <name type="common">Mycobacterium vanbaalenii</name>
    <dbReference type="NCBI Taxonomy" id="110539"/>
    <lineage>
        <taxon>Bacteria</taxon>
        <taxon>Bacillati</taxon>
        <taxon>Actinomycetota</taxon>
        <taxon>Actinomycetes</taxon>
        <taxon>Mycobacteriales</taxon>
        <taxon>Mycobacteriaceae</taxon>
        <taxon>Mycolicibacterium</taxon>
    </lineage>
</organism>
<evidence type="ECO:0000256" key="3">
    <source>
        <dbReference type="ARBA" id="ARBA00022679"/>
    </source>
</evidence>
<name>A0A5S9R6T0_MYCVN</name>
<comment type="pathway">
    <text evidence="12">Glycan biosynthesis.</text>
</comment>
<dbReference type="UniPathway" id="UPA00219"/>
<dbReference type="InterPro" id="IPR038063">
    <property type="entry name" value="Transpep_catalytic_dom"/>
</dbReference>
<evidence type="ECO:0000259" key="15">
    <source>
        <dbReference type="PROSITE" id="PS52029"/>
    </source>
</evidence>
<dbReference type="GO" id="GO:0018104">
    <property type="term" value="P:peptidoglycan-protein cross-linking"/>
    <property type="evidence" value="ECO:0007669"/>
    <property type="project" value="TreeGrafter"/>
</dbReference>
<feature type="active site" description="Nucleophile" evidence="13">
    <location>
        <position position="352"/>
    </location>
</feature>
<keyword evidence="10 16" id="KW-0012">Acyltransferase</keyword>
<dbReference type="FunFam" id="2.60.40.3780:FF:000001">
    <property type="entry name" value="L,D-transpeptidase 2"/>
    <property type="match status" value="1"/>
</dbReference>
<evidence type="ECO:0000256" key="10">
    <source>
        <dbReference type="ARBA" id="ARBA00023315"/>
    </source>
</evidence>
<keyword evidence="2" id="KW-1003">Cell membrane</keyword>
<keyword evidence="6 13" id="KW-0573">Peptidoglycan synthesis</keyword>
<dbReference type="FunFam" id="2.40.440.10:FF:000005">
    <property type="entry name" value="L,D-transpeptidase 2"/>
    <property type="match status" value="1"/>
</dbReference>
<evidence type="ECO:0000256" key="13">
    <source>
        <dbReference type="PROSITE-ProRule" id="PRU01373"/>
    </source>
</evidence>
<dbReference type="PROSITE" id="PS52029">
    <property type="entry name" value="LD_TPASE"/>
    <property type="match status" value="1"/>
</dbReference>
<dbReference type="EMBL" id="CACSIP010000040">
    <property type="protein sequence ID" value="CAA0130792.1"/>
    <property type="molecule type" value="Genomic_DNA"/>
</dbReference>
<dbReference type="InterPro" id="IPR041280">
    <property type="entry name" value="Big_10"/>
</dbReference>
<keyword evidence="3 16" id="KW-0808">Transferase</keyword>
<dbReference type="GO" id="GO:0071555">
    <property type="term" value="P:cell wall organization"/>
    <property type="evidence" value="ECO:0007669"/>
    <property type="project" value="UniProtKB-UniRule"/>
</dbReference>
<dbReference type="Gene3D" id="2.60.40.3780">
    <property type="match status" value="1"/>
</dbReference>
<dbReference type="Pfam" id="PF17964">
    <property type="entry name" value="Big_10"/>
    <property type="match status" value="1"/>
</dbReference>
<keyword evidence="5 13" id="KW-0133">Cell shape</keyword>
<evidence type="ECO:0000256" key="8">
    <source>
        <dbReference type="ARBA" id="ARBA00023139"/>
    </source>
</evidence>
<dbReference type="AlphaFoldDB" id="A0A5S9R6T0"/>
<evidence type="ECO:0000313" key="17">
    <source>
        <dbReference type="Proteomes" id="UP000430146"/>
    </source>
</evidence>
<feature type="active site" description="Proton donor/acceptor" evidence="13">
    <location>
        <position position="334"/>
    </location>
</feature>
<keyword evidence="9" id="KW-0449">Lipoprotein</keyword>
<feature type="signal peptide" evidence="14">
    <location>
        <begin position="1"/>
        <end position="31"/>
    </location>
</feature>
<keyword evidence="11 13" id="KW-0961">Cell wall biogenesis/degradation</keyword>
<evidence type="ECO:0000256" key="6">
    <source>
        <dbReference type="ARBA" id="ARBA00022984"/>
    </source>
</evidence>
<evidence type="ECO:0000256" key="5">
    <source>
        <dbReference type="ARBA" id="ARBA00022960"/>
    </source>
</evidence>
<dbReference type="GO" id="GO:0008360">
    <property type="term" value="P:regulation of cell shape"/>
    <property type="evidence" value="ECO:0007669"/>
    <property type="project" value="UniProtKB-UniRule"/>
</dbReference>
<evidence type="ECO:0000256" key="9">
    <source>
        <dbReference type="ARBA" id="ARBA00023288"/>
    </source>
</evidence>
<protein>
    <submittedName>
        <fullName evidence="16">L,D-transpeptidase 2</fullName>
        <ecNumber evidence="16">2.3.2.-</ecNumber>
    </submittedName>
</protein>
<accession>A0A5S9R6T0</accession>
<keyword evidence="8" id="KW-0564">Palmitate</keyword>
<dbReference type="RefSeq" id="WP_159233737.1">
    <property type="nucleotide sequence ID" value="NZ_CACSIP010000040.1"/>
</dbReference>
<dbReference type="PANTHER" id="PTHR30582:SF2">
    <property type="entry name" value="L,D-TRANSPEPTIDASE YCIB-RELATED"/>
    <property type="match status" value="1"/>
</dbReference>
<feature type="chain" id="PRO_5024892845" evidence="14">
    <location>
        <begin position="32"/>
        <end position="406"/>
    </location>
</feature>
<sequence length="406" mass="43504">MWQVSTVTRLRRNRSRLVAAAIVPAMVFALAACGGSSESPQPAVISDKGTPFGDLLVPKLTSSVEDGAVGVSVDSPVAVSAEFGVLGAVSMVNEDGEAVDGQLSKDGLKWETAEPLGYNKRYTLTAQSLGLGGATSRQMTFETHSPENLTMPYVLPNEGEVVGVGQPVAIRFDENIPNRLAAQRAITVKTNPPVDGAFYWLSNREVRWRPAEYWKPGTTVDVAVNTYGVDLGDGLFGQDNVSTRFTIGDAVITTVDDSTKTLTVRRNGEVIKSMPVSMGKNSTPTNNGVYIVGDRRAEMVMDSSTYGVPVNSPNGYRTEVDWATQISYSGIYVHAAPWSVGSQGNSNVSHGCINVSTSNGQWFYNNSKRGDVVEIINTVGSTLPGTDGLGDWNVPWEQWEAGNANI</sequence>
<keyword evidence="7" id="KW-0472">Membrane</keyword>
<gene>
    <name evidence="16" type="primary">ldtB_2</name>
    <name evidence="16" type="ORF">AELLOGFF_05787</name>
</gene>
<dbReference type="CDD" id="cd16913">
    <property type="entry name" value="YkuD_like"/>
    <property type="match status" value="1"/>
</dbReference>
<evidence type="ECO:0000256" key="11">
    <source>
        <dbReference type="ARBA" id="ARBA00023316"/>
    </source>
</evidence>
<dbReference type="GO" id="GO:0016746">
    <property type="term" value="F:acyltransferase activity"/>
    <property type="evidence" value="ECO:0007669"/>
    <property type="project" value="UniProtKB-KW"/>
</dbReference>
<dbReference type="InterPro" id="IPR005490">
    <property type="entry name" value="LD_TPept_cat_dom"/>
</dbReference>
<dbReference type="InterPro" id="IPR050979">
    <property type="entry name" value="LD-transpeptidase"/>
</dbReference>
<evidence type="ECO:0000256" key="14">
    <source>
        <dbReference type="SAM" id="SignalP"/>
    </source>
</evidence>
<dbReference type="OrthoDB" id="5242354at2"/>
<dbReference type="EC" id="2.3.2.-" evidence="16"/>
<evidence type="ECO:0000256" key="2">
    <source>
        <dbReference type="ARBA" id="ARBA00022475"/>
    </source>
</evidence>
<keyword evidence="4 14" id="KW-0732">Signal</keyword>
<dbReference type="Gene3D" id="2.60.40.3710">
    <property type="match status" value="1"/>
</dbReference>
<evidence type="ECO:0000256" key="1">
    <source>
        <dbReference type="ARBA" id="ARBA00004752"/>
    </source>
</evidence>
<comment type="pathway">
    <text evidence="1 13">Cell wall biogenesis; peptidoglycan biosynthesis.</text>
</comment>
<keyword evidence="17" id="KW-1185">Reference proteome</keyword>
<evidence type="ECO:0000256" key="12">
    <source>
        <dbReference type="ARBA" id="ARBA00060592"/>
    </source>
</evidence>
<proteinExistence type="predicted"/>